<keyword evidence="3" id="KW-1185">Reference proteome</keyword>
<keyword evidence="1" id="KW-1133">Transmembrane helix</keyword>
<dbReference type="RefSeq" id="YP_239533.1">
    <property type="nucleotide sequence ID" value="NC_007047.1"/>
</dbReference>
<dbReference type="GeneID" id="4555788"/>
<feature type="transmembrane region" description="Helical" evidence="1">
    <location>
        <begin position="15"/>
        <end position="35"/>
    </location>
</feature>
<reference evidence="2 3" key="1">
    <citation type="journal article" date="2005" name="Proc. Natl. Acad. Sci. U.S.A.">
        <title>The complete genomes and proteomes of 27 Staphylococcus aureus bacteriophages.</title>
        <authorList>
            <person name="Kwan T."/>
            <person name="Liu J."/>
            <person name="Dubow M."/>
            <person name="Gros P."/>
            <person name="Pelletier J."/>
        </authorList>
    </citation>
    <scope>NUCLEOTIDE SEQUENCE</scope>
</reference>
<dbReference type="KEGG" id="vg:4555788"/>
<organism evidence="2 3">
    <name type="scientific">Staphylococcus phage 187</name>
    <dbReference type="NCBI Taxonomy" id="2908096"/>
    <lineage>
        <taxon>Viruses</taxon>
        <taxon>Duplodnaviria</taxon>
        <taxon>Heunggongvirae</taxon>
        <taxon>Uroviricota</taxon>
        <taxon>Caudoviricetes</taxon>
        <taxon>Azeredovirinae</taxon>
        <taxon>Phietavirus</taxon>
        <taxon>Phietavirus pv187</taxon>
    </lineage>
</organism>
<evidence type="ECO:0000256" key="1">
    <source>
        <dbReference type="SAM" id="Phobius"/>
    </source>
</evidence>
<name>Q4ZDZ3_9CAUD</name>
<protein>
    <submittedName>
        <fullName evidence="2">ORF150</fullName>
    </submittedName>
</protein>
<dbReference type="EMBL" id="AY954950">
    <property type="protein sequence ID" value="AAX90753.1"/>
    <property type="molecule type" value="Genomic_DNA"/>
</dbReference>
<sequence>MLFMTVKKQFKKLKIFTLVLKLTVASFVLETVISFKMN</sequence>
<proteinExistence type="predicted"/>
<evidence type="ECO:0000313" key="2">
    <source>
        <dbReference type="EMBL" id="AAX90753.1"/>
    </source>
</evidence>
<keyword evidence="1" id="KW-0472">Membrane</keyword>
<accession>Q4ZDZ3</accession>
<evidence type="ECO:0000313" key="3">
    <source>
        <dbReference type="Proteomes" id="UP000000918"/>
    </source>
</evidence>
<keyword evidence="1" id="KW-0812">Transmembrane</keyword>
<dbReference type="Proteomes" id="UP000000918">
    <property type="component" value="Genome"/>
</dbReference>